<dbReference type="RefSeq" id="WP_249311925.1">
    <property type="nucleotide sequence ID" value="NZ_JACRSU010000002.1"/>
</dbReference>
<keyword evidence="2" id="KW-1185">Reference proteome</keyword>
<dbReference type="AlphaFoldDB" id="A0A926DP56"/>
<gene>
    <name evidence="1" type="ORF">H8698_07290</name>
</gene>
<accession>A0A926DP56</accession>
<name>A0A926DP56_9FIRM</name>
<evidence type="ECO:0000313" key="2">
    <source>
        <dbReference type="Proteomes" id="UP000611762"/>
    </source>
</evidence>
<evidence type="ECO:0000313" key="1">
    <source>
        <dbReference type="EMBL" id="MBC8540779.1"/>
    </source>
</evidence>
<dbReference type="EMBL" id="JACRSU010000002">
    <property type="protein sequence ID" value="MBC8540779.1"/>
    <property type="molecule type" value="Genomic_DNA"/>
</dbReference>
<reference evidence="1" key="1">
    <citation type="submission" date="2020-08" db="EMBL/GenBank/DDBJ databases">
        <title>Genome public.</title>
        <authorList>
            <person name="Liu C."/>
            <person name="Sun Q."/>
        </authorList>
    </citation>
    <scope>NUCLEOTIDE SEQUENCE</scope>
    <source>
        <strain evidence="1">H8</strain>
    </source>
</reference>
<protein>
    <submittedName>
        <fullName evidence="1">Uncharacterized protein</fullName>
    </submittedName>
</protein>
<sequence>MRDFQNAYPNDGYTEFDRVMACWAINHNGWRKAKKKWRRIGKKRIRRETQKMIKRELEEE</sequence>
<organism evidence="1 2">
    <name type="scientific">Congzhengia minquanensis</name>
    <dbReference type="NCBI Taxonomy" id="2763657"/>
    <lineage>
        <taxon>Bacteria</taxon>
        <taxon>Bacillati</taxon>
        <taxon>Bacillota</taxon>
        <taxon>Clostridia</taxon>
        <taxon>Eubacteriales</taxon>
        <taxon>Oscillospiraceae</taxon>
        <taxon>Congzhengia</taxon>
    </lineage>
</organism>
<comment type="caution">
    <text evidence="1">The sequence shown here is derived from an EMBL/GenBank/DDBJ whole genome shotgun (WGS) entry which is preliminary data.</text>
</comment>
<proteinExistence type="predicted"/>
<dbReference type="Proteomes" id="UP000611762">
    <property type="component" value="Unassembled WGS sequence"/>
</dbReference>